<proteinExistence type="predicted"/>
<evidence type="ECO:0000313" key="2">
    <source>
        <dbReference type="Proteomes" id="UP001139981"/>
    </source>
</evidence>
<dbReference type="Proteomes" id="UP001139981">
    <property type="component" value="Unassembled WGS sequence"/>
</dbReference>
<keyword evidence="2" id="KW-1185">Reference proteome</keyword>
<protein>
    <submittedName>
        <fullName evidence="1">Uncharacterized protein</fullName>
    </submittedName>
</protein>
<organism evidence="1 2">
    <name type="scientific">Coemansia aciculifera</name>
    <dbReference type="NCBI Taxonomy" id="417176"/>
    <lineage>
        <taxon>Eukaryota</taxon>
        <taxon>Fungi</taxon>
        <taxon>Fungi incertae sedis</taxon>
        <taxon>Zoopagomycota</taxon>
        <taxon>Kickxellomycotina</taxon>
        <taxon>Kickxellomycetes</taxon>
        <taxon>Kickxellales</taxon>
        <taxon>Kickxellaceae</taxon>
        <taxon>Coemansia</taxon>
    </lineage>
</organism>
<feature type="non-terminal residue" evidence="1">
    <location>
        <position position="282"/>
    </location>
</feature>
<evidence type="ECO:0000313" key="1">
    <source>
        <dbReference type="EMBL" id="KAJ2879809.1"/>
    </source>
</evidence>
<comment type="caution">
    <text evidence="1">The sequence shown here is derived from an EMBL/GenBank/DDBJ whole genome shotgun (WGS) entry which is preliminary data.</text>
</comment>
<gene>
    <name evidence="1" type="ORF">IWW38_006052</name>
</gene>
<dbReference type="EMBL" id="JANBVB010003235">
    <property type="protein sequence ID" value="KAJ2879809.1"/>
    <property type="molecule type" value="Genomic_DNA"/>
</dbReference>
<name>A0ACC1LU48_9FUNG</name>
<reference evidence="1" key="1">
    <citation type="submission" date="2022-07" db="EMBL/GenBank/DDBJ databases">
        <title>Phylogenomic reconstructions and comparative analyses of Kickxellomycotina fungi.</title>
        <authorList>
            <person name="Reynolds N.K."/>
            <person name="Stajich J.E."/>
            <person name="Barry K."/>
            <person name="Grigoriev I.V."/>
            <person name="Crous P."/>
            <person name="Smith M.E."/>
        </authorList>
    </citation>
    <scope>NUCLEOTIDE SEQUENCE</scope>
    <source>
        <strain evidence="1">CBS 190363</strain>
    </source>
</reference>
<sequence length="282" mass="30434">MRDTAKNLVDLHKGSAHGVGMFKGKHPNQAHVDDYNAASANVQHAEAEVAELSAKLRIMEAALRDHQVAVLLSAVKTVVAEAVNSRDSAHSSASLLQRRITELEQSVATSQAALVSEKASMAASHAEIKLGLEEQIRSLQNKTHDANARRVSREAEEDNPESPLARHSAGLAAERLAGELIVAKEQNQASERRSNMLEARLDEALLGAQGAQQELDELRRQAADMAEVSRANAEAARAETDACKQCIRVFSAGLRDMLAPLRLLSDVHDGATKIQELNGHSD</sequence>
<accession>A0ACC1LU48</accession>